<evidence type="ECO:0000256" key="4">
    <source>
        <dbReference type="ARBA" id="ARBA00022490"/>
    </source>
</evidence>
<keyword evidence="4" id="KW-0963">Cytoplasm</keyword>
<feature type="compositionally biased region" description="Gly residues" evidence="12">
    <location>
        <begin position="207"/>
        <end position="217"/>
    </location>
</feature>
<dbReference type="PANTHER" id="PTHR23236:SF11">
    <property type="entry name" value="EUKARYOTIC TRANSLATION INITIATION FACTOR 4H"/>
    <property type="match status" value="1"/>
</dbReference>
<dbReference type="AlphaFoldDB" id="A0A1V9XUH9"/>
<evidence type="ECO:0000256" key="10">
    <source>
        <dbReference type="ARBA" id="ARBA00025462"/>
    </source>
</evidence>
<keyword evidence="6" id="KW-0597">Phosphoprotein</keyword>
<dbReference type="Gene3D" id="3.30.70.330">
    <property type="match status" value="1"/>
</dbReference>
<dbReference type="Proteomes" id="UP000192247">
    <property type="component" value="Unassembled WGS sequence"/>
</dbReference>
<evidence type="ECO:0000256" key="1">
    <source>
        <dbReference type="ARBA" id="ARBA00004556"/>
    </source>
</evidence>
<dbReference type="InterPro" id="IPR000504">
    <property type="entry name" value="RRM_dom"/>
</dbReference>
<dbReference type="GO" id="GO:0048471">
    <property type="term" value="C:perinuclear region of cytoplasm"/>
    <property type="evidence" value="ECO:0007669"/>
    <property type="project" value="UniProtKB-SubCell"/>
</dbReference>
<evidence type="ECO:0000256" key="6">
    <source>
        <dbReference type="ARBA" id="ARBA00022553"/>
    </source>
</evidence>
<dbReference type="InterPro" id="IPR035979">
    <property type="entry name" value="RBD_domain_sf"/>
</dbReference>
<proteinExistence type="predicted"/>
<evidence type="ECO:0000256" key="3">
    <source>
        <dbReference type="ARBA" id="ARBA00022481"/>
    </source>
</evidence>
<organism evidence="14 15">
    <name type="scientific">Tropilaelaps mercedesae</name>
    <dbReference type="NCBI Taxonomy" id="418985"/>
    <lineage>
        <taxon>Eukaryota</taxon>
        <taxon>Metazoa</taxon>
        <taxon>Ecdysozoa</taxon>
        <taxon>Arthropoda</taxon>
        <taxon>Chelicerata</taxon>
        <taxon>Arachnida</taxon>
        <taxon>Acari</taxon>
        <taxon>Parasitiformes</taxon>
        <taxon>Mesostigmata</taxon>
        <taxon>Gamasina</taxon>
        <taxon>Dermanyssoidea</taxon>
        <taxon>Laelapidae</taxon>
        <taxon>Tropilaelaps</taxon>
    </lineage>
</organism>
<dbReference type="PANTHER" id="PTHR23236">
    <property type="entry name" value="EUKARYOTIC TRANSLATION INITIATION FACTOR 4B/4H"/>
    <property type="match status" value="1"/>
</dbReference>
<feature type="compositionally biased region" description="Gly residues" evidence="12">
    <location>
        <begin position="170"/>
        <end position="192"/>
    </location>
</feature>
<reference evidence="14 15" key="1">
    <citation type="journal article" date="2017" name="Gigascience">
        <title>Draft genome of the honey bee ectoparasitic mite, Tropilaelaps mercedesae, is shaped by the parasitic life history.</title>
        <authorList>
            <person name="Dong X."/>
            <person name="Armstrong S.D."/>
            <person name="Xia D."/>
            <person name="Makepeace B.L."/>
            <person name="Darby A.C."/>
            <person name="Kadowaki T."/>
        </authorList>
    </citation>
    <scope>NUCLEOTIDE SEQUENCE [LARGE SCALE GENOMIC DNA]</scope>
    <source>
        <strain evidence="14">Wuxi-XJTLU</strain>
    </source>
</reference>
<feature type="region of interest" description="Disordered" evidence="12">
    <location>
        <begin position="161"/>
        <end position="351"/>
    </location>
</feature>
<dbReference type="EMBL" id="MNPL01003877">
    <property type="protein sequence ID" value="OQR77166.1"/>
    <property type="molecule type" value="Genomic_DNA"/>
</dbReference>
<dbReference type="Pfam" id="PF00076">
    <property type="entry name" value="RRM_1"/>
    <property type="match status" value="1"/>
</dbReference>
<dbReference type="STRING" id="418985.A0A1V9XUH9"/>
<keyword evidence="9" id="KW-0007">Acetylation</keyword>
<comment type="caution">
    <text evidence="14">The sequence shown here is derived from an EMBL/GenBank/DDBJ whole genome shotgun (WGS) entry which is preliminary data.</text>
</comment>
<evidence type="ECO:0000256" key="2">
    <source>
        <dbReference type="ARBA" id="ARBA00013856"/>
    </source>
</evidence>
<dbReference type="SUPFAM" id="SSF54928">
    <property type="entry name" value="RNA-binding domain, RBD"/>
    <property type="match status" value="1"/>
</dbReference>
<keyword evidence="15" id="KW-1185">Reference proteome</keyword>
<evidence type="ECO:0000259" key="13">
    <source>
        <dbReference type="PROSITE" id="PS50102"/>
    </source>
</evidence>
<evidence type="ECO:0000256" key="11">
    <source>
        <dbReference type="PROSITE-ProRule" id="PRU00176"/>
    </source>
</evidence>
<comment type="function">
    <text evidence="10">Stimulates the RNA helicase activity of EIF4A in the translation initiation complex. Binds weakly mRNA.</text>
</comment>
<sequence length="351" mass="38778">MDIQRMNVAPCAELLQLKSSYQVRKRITTPSSLLPNRSDGHLLRGGQLCSLAPSCCETVHCNKWEMGAMYGRGTSSRRPLPSEPPFTAYVGNLPHTVVQGDIDEIFHGLRVRSVRLVRDKETDRFKGYCYVEFDNRASLEQALELHQAEVNGKVIKVDVAEGRRNDRGGRSGPGGPGGGGRLGDRGAPGGPRGFNDSRNSQRDNNGRGYGGGPGGYGDRPSQDRDRGYRDNFGFRDSFGRGDNQRSDMPASRDFQGAGWGMRREQRQRGGPEWSARPPMSEFKEPSREDAEQRPRLKLAPRTVKAPTGELADTSSRSKIFGNAKPRDEKLYQEKVRRSSESSGAGSVYKGD</sequence>
<feature type="compositionally biased region" description="Basic and acidic residues" evidence="12">
    <location>
        <begin position="281"/>
        <end position="294"/>
    </location>
</feature>
<dbReference type="InParanoid" id="A0A1V9XUH9"/>
<keyword evidence="3" id="KW-0488">Methylation</keyword>
<protein>
    <recommendedName>
        <fullName evidence="2">Eukaryotic translation initiation factor 4H</fullName>
    </recommendedName>
</protein>
<evidence type="ECO:0000313" key="15">
    <source>
        <dbReference type="Proteomes" id="UP000192247"/>
    </source>
</evidence>
<dbReference type="InterPro" id="IPR012677">
    <property type="entry name" value="Nucleotide-bd_a/b_plait_sf"/>
</dbReference>
<dbReference type="FunCoup" id="A0A1V9XUH9">
    <property type="interactions" value="1303"/>
</dbReference>
<dbReference type="InterPro" id="IPR034229">
    <property type="entry name" value="eIF4H_RRM"/>
</dbReference>
<dbReference type="PROSITE" id="PS50102">
    <property type="entry name" value="RRM"/>
    <property type="match status" value="1"/>
</dbReference>
<keyword evidence="7 11" id="KW-0694">RNA-binding</keyword>
<dbReference type="OrthoDB" id="48651at2759"/>
<dbReference type="CDD" id="cd12401">
    <property type="entry name" value="RRM_eIF4H"/>
    <property type="match status" value="1"/>
</dbReference>
<feature type="domain" description="RRM" evidence="13">
    <location>
        <begin position="86"/>
        <end position="162"/>
    </location>
</feature>
<name>A0A1V9XUH9_9ACAR</name>
<evidence type="ECO:0000256" key="5">
    <source>
        <dbReference type="ARBA" id="ARBA00022540"/>
    </source>
</evidence>
<feature type="compositionally biased region" description="Basic and acidic residues" evidence="12">
    <location>
        <begin position="220"/>
        <end position="245"/>
    </location>
</feature>
<dbReference type="GO" id="GO:0003743">
    <property type="term" value="F:translation initiation factor activity"/>
    <property type="evidence" value="ECO:0007669"/>
    <property type="project" value="UniProtKB-KW"/>
</dbReference>
<keyword evidence="5 14" id="KW-0396">Initiation factor</keyword>
<evidence type="ECO:0000256" key="12">
    <source>
        <dbReference type="SAM" id="MobiDB-lite"/>
    </source>
</evidence>
<accession>A0A1V9XUH9</accession>
<evidence type="ECO:0000313" key="14">
    <source>
        <dbReference type="EMBL" id="OQR77166.1"/>
    </source>
</evidence>
<gene>
    <name evidence="14" type="ORF">BIW11_00478</name>
</gene>
<keyword evidence="8" id="KW-0648">Protein biosynthesis</keyword>
<feature type="compositionally biased region" description="Basic and acidic residues" evidence="12">
    <location>
        <begin position="324"/>
        <end position="339"/>
    </location>
</feature>
<dbReference type="GO" id="GO:0003723">
    <property type="term" value="F:RNA binding"/>
    <property type="evidence" value="ECO:0007669"/>
    <property type="project" value="UniProtKB-UniRule"/>
</dbReference>
<dbReference type="SMART" id="SM00360">
    <property type="entry name" value="RRM"/>
    <property type="match status" value="1"/>
</dbReference>
<evidence type="ECO:0000256" key="7">
    <source>
        <dbReference type="ARBA" id="ARBA00022884"/>
    </source>
</evidence>
<comment type="subcellular location">
    <subcellularLocation>
        <location evidence="1">Cytoplasm</location>
        <location evidence="1">Perinuclear region</location>
    </subcellularLocation>
</comment>
<evidence type="ECO:0000256" key="9">
    <source>
        <dbReference type="ARBA" id="ARBA00022990"/>
    </source>
</evidence>
<evidence type="ECO:0000256" key="8">
    <source>
        <dbReference type="ARBA" id="ARBA00022917"/>
    </source>
</evidence>